<evidence type="ECO:0000256" key="1">
    <source>
        <dbReference type="ARBA" id="ARBA00001974"/>
    </source>
</evidence>
<dbReference type="PANTHER" id="PTHR45754">
    <property type="entry name" value="METHYLENETETRAHYDROFOLATE REDUCTASE"/>
    <property type="match status" value="1"/>
</dbReference>
<dbReference type="Proteomes" id="UP000789719">
    <property type="component" value="Unassembled WGS sequence"/>
</dbReference>
<dbReference type="EMBL" id="CAKKNT010000001">
    <property type="protein sequence ID" value="CAH0417736.1"/>
    <property type="molecule type" value="Genomic_DNA"/>
</dbReference>
<name>A0ABM8Z8V1_9LACO</name>
<evidence type="ECO:0000256" key="3">
    <source>
        <dbReference type="ARBA" id="ARBA00006743"/>
    </source>
</evidence>
<keyword evidence="5 12" id="KW-0285">Flavoprotein</keyword>
<evidence type="ECO:0000256" key="8">
    <source>
        <dbReference type="ARBA" id="ARBA00023027"/>
    </source>
</evidence>
<comment type="catalytic activity">
    <reaction evidence="11">
        <text>(6S)-5-methyl-5,6,7,8-tetrahydrofolate + NAD(+) = (6R)-5,10-methylene-5,6,7,8-tetrahydrofolate + NADH + H(+)</text>
        <dbReference type="Rhea" id="RHEA:19821"/>
        <dbReference type="ChEBI" id="CHEBI:15378"/>
        <dbReference type="ChEBI" id="CHEBI:15636"/>
        <dbReference type="ChEBI" id="CHEBI:18608"/>
        <dbReference type="ChEBI" id="CHEBI:57540"/>
        <dbReference type="ChEBI" id="CHEBI:57945"/>
        <dbReference type="EC" id="1.5.1.54"/>
    </reaction>
    <physiologicalReaction direction="right-to-left" evidence="11">
        <dbReference type="Rhea" id="RHEA:19823"/>
    </physiologicalReaction>
</comment>
<keyword evidence="9" id="KW-0486">Methionine biosynthesis</keyword>
<dbReference type="Gene3D" id="3.20.20.220">
    <property type="match status" value="1"/>
</dbReference>
<evidence type="ECO:0000256" key="2">
    <source>
        <dbReference type="ARBA" id="ARBA00004777"/>
    </source>
</evidence>
<comment type="pathway">
    <text evidence="2 12">One-carbon metabolism; tetrahydrofolate interconversion.</text>
</comment>
<comment type="cofactor">
    <cofactor evidence="1 12">
        <name>FAD</name>
        <dbReference type="ChEBI" id="CHEBI:57692"/>
    </cofactor>
</comment>
<evidence type="ECO:0000256" key="11">
    <source>
        <dbReference type="ARBA" id="ARBA00048628"/>
    </source>
</evidence>
<dbReference type="CDD" id="cd00537">
    <property type="entry name" value="MTHFR"/>
    <property type="match status" value="1"/>
</dbReference>
<organism evidence="13 14">
    <name type="scientific">Periweissella ghanensis</name>
    <dbReference type="NCBI Taxonomy" id="467997"/>
    <lineage>
        <taxon>Bacteria</taxon>
        <taxon>Bacillati</taxon>
        <taxon>Bacillota</taxon>
        <taxon>Bacilli</taxon>
        <taxon>Lactobacillales</taxon>
        <taxon>Lactobacillaceae</taxon>
        <taxon>Periweissella</taxon>
    </lineage>
</organism>
<dbReference type="PANTHER" id="PTHR45754:SF3">
    <property type="entry name" value="METHYLENETETRAHYDROFOLATE REDUCTASE (NADPH)"/>
    <property type="match status" value="1"/>
</dbReference>
<keyword evidence="6 12" id="KW-0274">FAD</keyword>
<dbReference type="EC" id="1.5.1.54" evidence="12"/>
<accession>A0ABM8Z8V1</accession>
<dbReference type="InterPro" id="IPR004620">
    <property type="entry name" value="MTHF_reductase_bac"/>
</dbReference>
<dbReference type="InterPro" id="IPR029041">
    <property type="entry name" value="FAD-linked_oxidoreductase-like"/>
</dbReference>
<keyword evidence="4" id="KW-0028">Amino-acid biosynthesis</keyword>
<evidence type="ECO:0000256" key="6">
    <source>
        <dbReference type="ARBA" id="ARBA00022827"/>
    </source>
</evidence>
<evidence type="ECO:0000313" key="13">
    <source>
        <dbReference type="EMBL" id="CAH0417736.1"/>
    </source>
</evidence>
<dbReference type="GO" id="GO:0004489">
    <property type="term" value="F:methylenetetrahydrofolate reductase [NAD(P)H] activity"/>
    <property type="evidence" value="ECO:0007669"/>
    <property type="project" value="UniProtKB-EC"/>
</dbReference>
<comment type="similarity">
    <text evidence="3 12">Belongs to the methylenetetrahydrofolate reductase family.</text>
</comment>
<evidence type="ECO:0000256" key="5">
    <source>
        <dbReference type="ARBA" id="ARBA00022630"/>
    </source>
</evidence>
<comment type="caution">
    <text evidence="13">The sequence shown here is derived from an EMBL/GenBank/DDBJ whole genome shotgun (WGS) entry which is preliminary data.</text>
</comment>
<sequence length="296" mass="32691">MALTDLFEKKTVFSLEVFPPHTQVGIENLSKTLVDLKQIKPDFISVTLGAGGMAKSEDTIKVADFIQNDLQIPAVAHVPGLYQSKAKVTRLLDDLVAHDVKNVLVLRGDAIEGEIPVGEFNHANDLATFIKEYGAFDIAGACYPQVHLESASTVDDIRYLKKKVDAGVTHLITQLFFDNTHFYNFKERLELADIQVPVEAGIMPCTNKKQIERIAQVSGIEIPKKFASILSRYENKPEAMRDAGIAFAVDQIVDLVSSGVDGIHLYTMNNAENAKRIWAATHSLFEDAATEKLIAH</sequence>
<keyword evidence="14" id="KW-1185">Reference proteome</keyword>
<comment type="pathway">
    <text evidence="10">Amino-acid biosynthesis; L-methionine biosynthesis via de novo pathway.</text>
</comment>
<gene>
    <name evidence="13" type="primary">metF</name>
    <name evidence="13" type="ORF">WGH24286_00148</name>
</gene>
<evidence type="ECO:0000256" key="10">
    <source>
        <dbReference type="ARBA" id="ARBA00034478"/>
    </source>
</evidence>
<evidence type="ECO:0000256" key="7">
    <source>
        <dbReference type="ARBA" id="ARBA00023002"/>
    </source>
</evidence>
<evidence type="ECO:0000313" key="14">
    <source>
        <dbReference type="Proteomes" id="UP000789719"/>
    </source>
</evidence>
<keyword evidence="7 12" id="KW-0560">Oxidoreductase</keyword>
<dbReference type="SUPFAM" id="SSF51730">
    <property type="entry name" value="FAD-linked oxidoreductase"/>
    <property type="match status" value="1"/>
</dbReference>
<protein>
    <recommendedName>
        <fullName evidence="12">Methylenetetrahydrofolate reductase</fullName>
        <ecNumber evidence="12">1.5.1.54</ecNumber>
    </recommendedName>
</protein>
<reference evidence="13 14" key="1">
    <citation type="submission" date="2021-11" db="EMBL/GenBank/DDBJ databases">
        <authorList>
            <person name="Depoorter E."/>
        </authorList>
    </citation>
    <scope>NUCLEOTIDE SEQUENCE [LARGE SCALE GENOMIC DNA]</scope>
    <source>
        <strain evidence="13 14">LMG 24286</strain>
    </source>
</reference>
<evidence type="ECO:0000256" key="4">
    <source>
        <dbReference type="ARBA" id="ARBA00022605"/>
    </source>
</evidence>
<evidence type="ECO:0000256" key="12">
    <source>
        <dbReference type="RuleBase" id="RU003862"/>
    </source>
</evidence>
<keyword evidence="8" id="KW-0520">NAD</keyword>
<dbReference type="RefSeq" id="WP_230097865.1">
    <property type="nucleotide sequence ID" value="NZ_CAKKNT010000001.1"/>
</dbReference>
<proteinExistence type="inferred from homology"/>
<dbReference type="InterPro" id="IPR003171">
    <property type="entry name" value="Mehydrof_redctse-like"/>
</dbReference>
<dbReference type="NCBIfam" id="TIGR00676">
    <property type="entry name" value="fadh2"/>
    <property type="match status" value="1"/>
</dbReference>
<dbReference type="Pfam" id="PF02219">
    <property type="entry name" value="MTHFR"/>
    <property type="match status" value="1"/>
</dbReference>
<evidence type="ECO:0000256" key="9">
    <source>
        <dbReference type="ARBA" id="ARBA00023167"/>
    </source>
</evidence>